<dbReference type="Gene3D" id="3.40.50.300">
    <property type="entry name" value="P-loop containing nucleotide triphosphate hydrolases"/>
    <property type="match status" value="1"/>
</dbReference>
<feature type="compositionally biased region" description="Low complexity" evidence="1">
    <location>
        <begin position="71"/>
        <end position="88"/>
    </location>
</feature>
<dbReference type="SUPFAM" id="SSF52540">
    <property type="entry name" value="P-loop containing nucleoside triphosphate hydrolases"/>
    <property type="match status" value="1"/>
</dbReference>
<evidence type="ECO:0000313" key="2">
    <source>
        <dbReference type="EMBL" id="AWA45165.1"/>
    </source>
</evidence>
<name>A0A678TQH2_SACSP</name>
<dbReference type="AlphaFoldDB" id="A0A678TQH2"/>
<accession>A0A678TQH2</accession>
<dbReference type="PANTHER" id="PTHR43423">
    <property type="entry name" value="ABC TRANSPORTER I FAMILY MEMBER 17"/>
    <property type="match status" value="1"/>
</dbReference>
<dbReference type="EMBL" id="MH182581">
    <property type="protein sequence ID" value="AWA45165.1"/>
    <property type="molecule type" value="Genomic_DNA"/>
</dbReference>
<proteinExistence type="predicted"/>
<reference evidence="2" key="1">
    <citation type="submission" date="2018-04" db="EMBL/GenBank/DDBJ databases">
        <title>Comparative Analysis of Homologous Sequences of Saccharum officinarum and Saccharum spontaneum Reveals Independent Polyploidization Events.</title>
        <authorList>
            <person name="Sharma A."/>
            <person name="Song J."/>
            <person name="Lin Q."/>
            <person name="Singh R."/>
            <person name="Ramos N."/>
            <person name="Wang K."/>
            <person name="Zhang J."/>
            <person name="Ming R."/>
            <person name="Yu Q."/>
        </authorList>
    </citation>
    <scope>NUCLEOTIDE SEQUENCE</scope>
</reference>
<gene>
    <name evidence="2" type="ORF">SS06L04_000004</name>
</gene>
<dbReference type="InterPro" id="IPR027417">
    <property type="entry name" value="P-loop_NTPase"/>
</dbReference>
<evidence type="ECO:0008006" key="3">
    <source>
        <dbReference type="Google" id="ProtNLM"/>
    </source>
</evidence>
<protein>
    <recommendedName>
        <fullName evidence="3">ABC transporter domain-containing protein</fullName>
    </recommendedName>
</protein>
<sequence length="88" mass="9663">MPGTVSYNVRYEPQLHGKKLTEAKVQSLLRMADLDTALSSKPVNDLSIGQAQRVTLARTLANDLEVRTHSRISISSPSSMTPPHQSPH</sequence>
<organism evidence="2">
    <name type="scientific">Saccharum spontaneum</name>
    <name type="common">Wild sugarcane</name>
    <dbReference type="NCBI Taxonomy" id="62335"/>
    <lineage>
        <taxon>Eukaryota</taxon>
        <taxon>Viridiplantae</taxon>
        <taxon>Streptophyta</taxon>
        <taxon>Embryophyta</taxon>
        <taxon>Tracheophyta</taxon>
        <taxon>Spermatophyta</taxon>
        <taxon>Magnoliopsida</taxon>
        <taxon>Liliopsida</taxon>
        <taxon>Poales</taxon>
        <taxon>Poaceae</taxon>
        <taxon>PACMAD clade</taxon>
        <taxon>Panicoideae</taxon>
        <taxon>Andropogonodae</taxon>
        <taxon>Andropogoneae</taxon>
        <taxon>Saccharinae</taxon>
        <taxon>Saccharum</taxon>
        <taxon>Saccharum officinarum species complex</taxon>
    </lineage>
</organism>
<dbReference type="PANTHER" id="PTHR43423:SF1">
    <property type="entry name" value="ABC TRANSPORTER I FAMILY MEMBER 17"/>
    <property type="match status" value="1"/>
</dbReference>
<feature type="region of interest" description="Disordered" evidence="1">
    <location>
        <begin position="68"/>
        <end position="88"/>
    </location>
</feature>
<evidence type="ECO:0000256" key="1">
    <source>
        <dbReference type="SAM" id="MobiDB-lite"/>
    </source>
</evidence>